<proteinExistence type="predicted"/>
<feature type="signal peptide" evidence="2">
    <location>
        <begin position="1"/>
        <end position="25"/>
    </location>
</feature>
<evidence type="ECO:0000256" key="2">
    <source>
        <dbReference type="SAM" id="SignalP"/>
    </source>
</evidence>
<evidence type="ECO:0000256" key="1">
    <source>
        <dbReference type="SAM" id="Phobius"/>
    </source>
</evidence>
<comment type="caution">
    <text evidence="3">The sequence shown here is derived from an EMBL/GenBank/DDBJ whole genome shotgun (WGS) entry which is preliminary data.</text>
</comment>
<accession>A0ABD2ZK41</accession>
<organism evidence="3 4">
    <name type="scientific">Cinchona calisaya</name>
    <dbReference type="NCBI Taxonomy" id="153742"/>
    <lineage>
        <taxon>Eukaryota</taxon>
        <taxon>Viridiplantae</taxon>
        <taxon>Streptophyta</taxon>
        <taxon>Embryophyta</taxon>
        <taxon>Tracheophyta</taxon>
        <taxon>Spermatophyta</taxon>
        <taxon>Magnoliopsida</taxon>
        <taxon>eudicotyledons</taxon>
        <taxon>Gunneridae</taxon>
        <taxon>Pentapetalae</taxon>
        <taxon>asterids</taxon>
        <taxon>lamiids</taxon>
        <taxon>Gentianales</taxon>
        <taxon>Rubiaceae</taxon>
        <taxon>Cinchonoideae</taxon>
        <taxon>Cinchoneae</taxon>
        <taxon>Cinchona</taxon>
    </lineage>
</organism>
<dbReference type="AlphaFoldDB" id="A0ABD2ZK41"/>
<evidence type="ECO:0000313" key="4">
    <source>
        <dbReference type="Proteomes" id="UP001630127"/>
    </source>
</evidence>
<feature type="chain" id="PRO_5044879069" evidence="2">
    <location>
        <begin position="26"/>
        <end position="267"/>
    </location>
</feature>
<keyword evidence="4" id="KW-1185">Reference proteome</keyword>
<sequence>MQILKKVHLLQVLLLLNISFSTSISQETSIRNCGKIRIQSPFSLQSSTNISLLNYMLLCKAEKLYFRTSQGLFLVSSIDYETKLLTISHSFYSSTTHFTSPITLSAGFPEPPRPNSLLLYNCSSKKNSVSPYIHNCTSFPHHKKELPKGLSNCFLVEDINKLEVNFHPKKMNCTHYSRMYRNASFDSNSYGFQLGTRISFDIPDHVPNPCDQCKKPNGNCGIGLRCICHPKDCKDKVISIGVMLNPFGNMLFSFLCFVLVMELFNNS</sequence>
<keyword evidence="1" id="KW-0472">Membrane</keyword>
<dbReference type="PANTHER" id="PTHR33355">
    <property type="entry name" value="WALL-ASSOCIATED RECEPTOR KINASE CARBOXY-TERMINAL PROTEIN-RELATED"/>
    <property type="match status" value="1"/>
</dbReference>
<reference evidence="3 4" key="1">
    <citation type="submission" date="2024-11" db="EMBL/GenBank/DDBJ databases">
        <title>A near-complete genome assembly of Cinchona calisaya.</title>
        <authorList>
            <person name="Lian D.C."/>
            <person name="Zhao X.W."/>
            <person name="Wei L."/>
        </authorList>
    </citation>
    <scope>NUCLEOTIDE SEQUENCE [LARGE SCALE GENOMIC DNA]</scope>
    <source>
        <tissue evidence="3">Nenye</tissue>
    </source>
</reference>
<protein>
    <submittedName>
        <fullName evidence="3">Uncharacterized protein</fullName>
    </submittedName>
</protein>
<dbReference type="Proteomes" id="UP001630127">
    <property type="component" value="Unassembled WGS sequence"/>
</dbReference>
<name>A0ABD2ZK41_9GENT</name>
<keyword evidence="1" id="KW-0812">Transmembrane</keyword>
<dbReference type="PANTHER" id="PTHR33355:SF11">
    <property type="entry name" value="WALL-ASSOCIATED RECEPTOR KINASE GALACTURONAN-BINDING DOMAIN-CONTAINING PROTEIN"/>
    <property type="match status" value="1"/>
</dbReference>
<evidence type="ECO:0000313" key="3">
    <source>
        <dbReference type="EMBL" id="KAL3518492.1"/>
    </source>
</evidence>
<keyword evidence="2" id="KW-0732">Signal</keyword>
<feature type="transmembrane region" description="Helical" evidence="1">
    <location>
        <begin position="237"/>
        <end position="261"/>
    </location>
</feature>
<gene>
    <name evidence="3" type="ORF">ACH5RR_021081</name>
</gene>
<keyword evidence="1" id="KW-1133">Transmembrane helix</keyword>
<dbReference type="EMBL" id="JBJUIK010000009">
    <property type="protein sequence ID" value="KAL3518492.1"/>
    <property type="molecule type" value="Genomic_DNA"/>
</dbReference>